<dbReference type="InterPro" id="IPR005829">
    <property type="entry name" value="Sugar_transporter_CS"/>
</dbReference>
<comment type="similarity">
    <text evidence="2">Belongs to the major facilitator superfamily. Metabolite:H+ Symporter (MHS) family (TC 2.A.1.6) family.</text>
</comment>
<evidence type="ECO:0000256" key="7">
    <source>
        <dbReference type="ARBA" id="ARBA00022989"/>
    </source>
</evidence>
<evidence type="ECO:0000256" key="1">
    <source>
        <dbReference type="ARBA" id="ARBA00004651"/>
    </source>
</evidence>
<dbReference type="Proteomes" id="UP001500928">
    <property type="component" value="Unassembled WGS sequence"/>
</dbReference>
<proteinExistence type="inferred from homology"/>
<gene>
    <name evidence="11" type="ORF">GCM10023200_43940</name>
</gene>
<keyword evidence="3" id="KW-0813">Transport</keyword>
<keyword evidence="12" id="KW-1185">Reference proteome</keyword>
<feature type="domain" description="Major facilitator superfamily (MFS) profile" evidence="10">
    <location>
        <begin position="19"/>
        <end position="427"/>
    </location>
</feature>
<evidence type="ECO:0000256" key="3">
    <source>
        <dbReference type="ARBA" id="ARBA00022448"/>
    </source>
</evidence>
<dbReference type="Pfam" id="PF07690">
    <property type="entry name" value="MFS_1"/>
    <property type="match status" value="1"/>
</dbReference>
<protein>
    <submittedName>
        <fullName evidence="11">MFS transporter</fullName>
    </submittedName>
</protein>
<keyword evidence="4" id="KW-1003">Cell membrane</keyword>
<feature type="transmembrane region" description="Helical" evidence="9">
    <location>
        <begin position="159"/>
        <end position="179"/>
    </location>
</feature>
<evidence type="ECO:0000256" key="2">
    <source>
        <dbReference type="ARBA" id="ARBA00008240"/>
    </source>
</evidence>
<reference evidence="12" key="1">
    <citation type="journal article" date="2019" name="Int. J. Syst. Evol. Microbiol.">
        <title>The Global Catalogue of Microorganisms (GCM) 10K type strain sequencing project: providing services to taxonomists for standard genome sequencing and annotation.</title>
        <authorList>
            <consortium name="The Broad Institute Genomics Platform"/>
            <consortium name="The Broad Institute Genome Sequencing Center for Infectious Disease"/>
            <person name="Wu L."/>
            <person name="Ma J."/>
        </authorList>
    </citation>
    <scope>NUCLEOTIDE SEQUENCE [LARGE SCALE GENOMIC DNA]</scope>
    <source>
        <strain evidence="12">JCM 17979</strain>
    </source>
</reference>
<keyword evidence="6" id="KW-0769">Symport</keyword>
<evidence type="ECO:0000259" key="10">
    <source>
        <dbReference type="PROSITE" id="PS50850"/>
    </source>
</evidence>
<feature type="transmembrane region" description="Helical" evidence="9">
    <location>
        <begin position="336"/>
        <end position="356"/>
    </location>
</feature>
<name>A0ABP9C2H3_9PSEU</name>
<dbReference type="PROSITE" id="PS00216">
    <property type="entry name" value="SUGAR_TRANSPORT_1"/>
    <property type="match status" value="1"/>
</dbReference>
<dbReference type="PANTHER" id="PTHR43528">
    <property type="entry name" value="ALPHA-KETOGLUTARATE PERMEASE"/>
    <property type="match status" value="1"/>
</dbReference>
<dbReference type="Gene3D" id="1.20.1250.20">
    <property type="entry name" value="MFS general substrate transporter like domains"/>
    <property type="match status" value="2"/>
</dbReference>
<evidence type="ECO:0000313" key="12">
    <source>
        <dbReference type="Proteomes" id="UP001500928"/>
    </source>
</evidence>
<dbReference type="InterPro" id="IPR011701">
    <property type="entry name" value="MFS"/>
</dbReference>
<dbReference type="EMBL" id="BAABHO010000042">
    <property type="protein sequence ID" value="GAA4802059.1"/>
    <property type="molecule type" value="Genomic_DNA"/>
</dbReference>
<evidence type="ECO:0000256" key="8">
    <source>
        <dbReference type="ARBA" id="ARBA00023136"/>
    </source>
</evidence>
<dbReference type="PANTHER" id="PTHR43528:SF1">
    <property type="entry name" value="ALPHA-KETOGLUTARATE PERMEASE"/>
    <property type="match status" value="1"/>
</dbReference>
<dbReference type="PROSITE" id="PS50850">
    <property type="entry name" value="MFS"/>
    <property type="match status" value="1"/>
</dbReference>
<comment type="caution">
    <text evidence="11">The sequence shown here is derived from an EMBL/GenBank/DDBJ whole genome shotgun (WGS) entry which is preliminary data.</text>
</comment>
<evidence type="ECO:0000313" key="11">
    <source>
        <dbReference type="EMBL" id="GAA4802059.1"/>
    </source>
</evidence>
<dbReference type="RefSeq" id="WP_345420343.1">
    <property type="nucleotide sequence ID" value="NZ_BAABHO010000042.1"/>
</dbReference>
<feature type="transmembrane region" description="Helical" evidence="9">
    <location>
        <begin position="90"/>
        <end position="109"/>
    </location>
</feature>
<feature type="transmembrane region" description="Helical" evidence="9">
    <location>
        <begin position="377"/>
        <end position="399"/>
    </location>
</feature>
<keyword evidence="7 9" id="KW-1133">Transmembrane helix</keyword>
<feature type="transmembrane region" description="Helical" evidence="9">
    <location>
        <begin position="405"/>
        <end position="423"/>
    </location>
</feature>
<evidence type="ECO:0000256" key="6">
    <source>
        <dbReference type="ARBA" id="ARBA00022847"/>
    </source>
</evidence>
<dbReference type="SUPFAM" id="SSF103473">
    <property type="entry name" value="MFS general substrate transporter"/>
    <property type="match status" value="1"/>
</dbReference>
<organism evidence="11 12">
    <name type="scientific">Actinomycetospora chlora</name>
    <dbReference type="NCBI Taxonomy" id="663608"/>
    <lineage>
        <taxon>Bacteria</taxon>
        <taxon>Bacillati</taxon>
        <taxon>Actinomycetota</taxon>
        <taxon>Actinomycetes</taxon>
        <taxon>Pseudonocardiales</taxon>
        <taxon>Pseudonocardiaceae</taxon>
        <taxon>Actinomycetospora</taxon>
    </lineage>
</organism>
<dbReference type="InterPro" id="IPR036259">
    <property type="entry name" value="MFS_trans_sf"/>
</dbReference>
<feature type="transmembrane region" description="Helical" evidence="9">
    <location>
        <begin position="312"/>
        <end position="330"/>
    </location>
</feature>
<evidence type="ECO:0000256" key="4">
    <source>
        <dbReference type="ARBA" id="ARBA00022475"/>
    </source>
</evidence>
<accession>A0ABP9C2H3</accession>
<evidence type="ECO:0000256" key="9">
    <source>
        <dbReference type="SAM" id="Phobius"/>
    </source>
</evidence>
<keyword evidence="8 9" id="KW-0472">Membrane</keyword>
<sequence length="432" mass="47078">MSQVSDRTSTERHRLPVRTLVAASVGNAIEWFDWTIYATFAVYFSSQFFDKSSPTLALIGTTSTYALAFFFRPLGGILLGRLADLRGRRWAMLVTILLMAGGSLIIAVLPTYQAVGWLAPILLLLARIAQGLSLGGEVSNASAYLGEIAPPAHRGRYSSFFYISTGIALLLASVLGLLLTTTLTRPQLESWGWRIAFLVGGVLGLVGLWLRRTLAETEQFEENAERARATRNPLLLTLREHPKAVLQLFGFTLLSTLCFYTFFSALTPFAVQFRGADGGEVFLALSIGTLVFIALQYPMGAAADRWGRKPQLLVWSGLMTVITVPLSLLITDRPPLLNLVIVFVVGLGLYTFMSSIAPAIMSELFPTELRALGIGAWYNLTVALFGGTAPLLIAVFSGAGRPDLFFWYVAAGALIAFLIILTLPETKGRQLT</sequence>
<dbReference type="InterPro" id="IPR051084">
    <property type="entry name" value="H+-coupled_symporters"/>
</dbReference>
<feature type="transmembrane region" description="Helical" evidence="9">
    <location>
        <begin position="191"/>
        <end position="210"/>
    </location>
</feature>
<evidence type="ECO:0000256" key="5">
    <source>
        <dbReference type="ARBA" id="ARBA00022692"/>
    </source>
</evidence>
<dbReference type="InterPro" id="IPR020846">
    <property type="entry name" value="MFS_dom"/>
</dbReference>
<keyword evidence="5 9" id="KW-0812">Transmembrane</keyword>
<feature type="transmembrane region" description="Helical" evidence="9">
    <location>
        <begin position="56"/>
        <end position="78"/>
    </location>
</feature>
<feature type="transmembrane region" description="Helical" evidence="9">
    <location>
        <begin position="281"/>
        <end position="300"/>
    </location>
</feature>
<comment type="subcellular location">
    <subcellularLocation>
        <location evidence="1">Cell membrane</location>
        <topology evidence="1">Multi-pass membrane protein</topology>
    </subcellularLocation>
</comment>
<feature type="transmembrane region" description="Helical" evidence="9">
    <location>
        <begin position="20"/>
        <end position="44"/>
    </location>
</feature>
<feature type="transmembrane region" description="Helical" evidence="9">
    <location>
        <begin position="248"/>
        <end position="269"/>
    </location>
</feature>